<dbReference type="OrthoDB" id="9947942at2759"/>
<gene>
    <name evidence="2" type="ORF">DNTS_014587</name>
</gene>
<sequence>MSSSILRRNSSKKGLEKLQRITVQRSLEDAEEVERERRRRARASSSTDPFQPSVTSQNSHQYPGTLENQGLDDLSVNCPSFLEEDEGFSDWTHLIRRKQGQTEHADMEKHVHGSQLSNQTLSCSATQKHRANEFTPNNSIPLLQTRPMLTTQKNLEHGDDEEWSVRGKERDSNITPVEREQGEIRRRFAEEDDPRSMKSHESSYWKTQNQSSAKVKKGEISYTSTVVLQQKGRQCSINGRQERRINDSVSDEVFEKNREGNQQPSDSEDKPHEAVQTMREEERERKRRNAGGEEWQSENTTSITERTESLNRSIKKKSSAIQMECCKEGYVLKQMDVPNPPEPVSARKSLFEAGEAWNQNSVKAISSKDAEGMKVGITDLINQFVKGNPDVNMSNPSSKAACPDVKAGEVRNIKSMWENLRDSPQDKPCAKGLAGKKYKFVESGHGKYQKIFIDDETN</sequence>
<feature type="compositionally biased region" description="Polar residues" evidence="1">
    <location>
        <begin position="228"/>
        <end position="239"/>
    </location>
</feature>
<feature type="compositionally biased region" description="Basic and acidic residues" evidence="1">
    <location>
        <begin position="179"/>
        <end position="203"/>
    </location>
</feature>
<dbReference type="AlphaFoldDB" id="A0A553Q774"/>
<dbReference type="InterPro" id="IPR006018">
    <property type="entry name" value="Caldesmon_LSP"/>
</dbReference>
<feature type="region of interest" description="Disordered" evidence="1">
    <location>
        <begin position="1"/>
        <end position="73"/>
    </location>
</feature>
<dbReference type="GO" id="GO:0003779">
    <property type="term" value="F:actin binding"/>
    <property type="evidence" value="ECO:0007669"/>
    <property type="project" value="UniProtKB-ARBA"/>
</dbReference>
<organism evidence="2 3">
    <name type="scientific">Danionella cerebrum</name>
    <dbReference type="NCBI Taxonomy" id="2873325"/>
    <lineage>
        <taxon>Eukaryota</taxon>
        <taxon>Metazoa</taxon>
        <taxon>Chordata</taxon>
        <taxon>Craniata</taxon>
        <taxon>Vertebrata</taxon>
        <taxon>Euteleostomi</taxon>
        <taxon>Actinopterygii</taxon>
        <taxon>Neopterygii</taxon>
        <taxon>Teleostei</taxon>
        <taxon>Ostariophysi</taxon>
        <taxon>Cypriniformes</taxon>
        <taxon>Danionidae</taxon>
        <taxon>Danioninae</taxon>
        <taxon>Danionella</taxon>
    </lineage>
</organism>
<proteinExistence type="predicted"/>
<keyword evidence="3" id="KW-1185">Reference proteome</keyword>
<dbReference type="Proteomes" id="UP000316079">
    <property type="component" value="Unassembled WGS sequence"/>
</dbReference>
<evidence type="ECO:0000313" key="2">
    <source>
        <dbReference type="EMBL" id="TRY85779.1"/>
    </source>
</evidence>
<protein>
    <submittedName>
        <fullName evidence="2">Uncharacterized protein</fullName>
    </submittedName>
</protein>
<dbReference type="EMBL" id="SRMA01026257">
    <property type="protein sequence ID" value="TRY85779.1"/>
    <property type="molecule type" value="Genomic_DNA"/>
</dbReference>
<dbReference type="Pfam" id="PF02029">
    <property type="entry name" value="Caldesmon"/>
    <property type="match status" value="1"/>
</dbReference>
<evidence type="ECO:0000313" key="3">
    <source>
        <dbReference type="Proteomes" id="UP000316079"/>
    </source>
</evidence>
<dbReference type="STRING" id="623744.A0A553Q774"/>
<feature type="compositionally biased region" description="Polar residues" evidence="1">
    <location>
        <begin position="204"/>
        <end position="213"/>
    </location>
</feature>
<feature type="compositionally biased region" description="Basic and acidic residues" evidence="1">
    <location>
        <begin position="267"/>
        <end position="284"/>
    </location>
</feature>
<dbReference type="PANTHER" id="PTHR18949:SF1">
    <property type="entry name" value="LYMPHOCYTE-SPECIFIC PROTEIN 1"/>
    <property type="match status" value="1"/>
</dbReference>
<feature type="compositionally biased region" description="Polar residues" evidence="1">
    <location>
        <begin position="47"/>
        <end position="68"/>
    </location>
</feature>
<reference evidence="2 3" key="1">
    <citation type="journal article" date="2019" name="Sci. Data">
        <title>Hybrid genome assembly and annotation of Danionella translucida.</title>
        <authorList>
            <person name="Kadobianskyi M."/>
            <person name="Schulze L."/>
            <person name="Schuelke M."/>
            <person name="Judkewitz B."/>
        </authorList>
    </citation>
    <scope>NUCLEOTIDE SEQUENCE [LARGE SCALE GENOMIC DNA]</scope>
    <source>
        <strain evidence="2 3">Bolton</strain>
    </source>
</reference>
<dbReference type="PANTHER" id="PTHR18949">
    <property type="entry name" value="CALDESMON"/>
    <property type="match status" value="1"/>
</dbReference>
<feature type="region of interest" description="Disordered" evidence="1">
    <location>
        <begin position="179"/>
        <end position="216"/>
    </location>
</feature>
<feature type="region of interest" description="Disordered" evidence="1">
    <location>
        <begin position="228"/>
        <end position="318"/>
    </location>
</feature>
<accession>A0A553Q774</accession>
<evidence type="ECO:0000256" key="1">
    <source>
        <dbReference type="SAM" id="MobiDB-lite"/>
    </source>
</evidence>
<comment type="caution">
    <text evidence="2">The sequence shown here is derived from an EMBL/GenBank/DDBJ whole genome shotgun (WGS) entry which is preliminary data.</text>
</comment>
<name>A0A553Q774_9TELE</name>